<dbReference type="PANTHER" id="PTHR43398">
    <property type="entry name" value="DOLICHOL-PHOSPHATE MANNOSYLTRANSFERASE SUBUNIT 1"/>
    <property type="match status" value="1"/>
</dbReference>
<dbReference type="GO" id="GO:0016020">
    <property type="term" value="C:membrane"/>
    <property type="evidence" value="ECO:0007669"/>
    <property type="project" value="GOC"/>
</dbReference>
<dbReference type="Pfam" id="PF00535">
    <property type="entry name" value="Glycos_transf_2"/>
    <property type="match status" value="1"/>
</dbReference>
<comment type="caution">
    <text evidence="7">The sequence shown here is derived from an EMBL/GenBank/DDBJ whole genome shotgun (WGS) entry which is preliminary data.</text>
</comment>
<proteinExistence type="inferred from homology"/>
<dbReference type="PANTHER" id="PTHR43398:SF1">
    <property type="entry name" value="DOLICHOL-PHOSPHATE MANNOSYLTRANSFERASE SUBUNIT 1"/>
    <property type="match status" value="1"/>
</dbReference>
<dbReference type="InterPro" id="IPR029044">
    <property type="entry name" value="Nucleotide-diphossugar_trans"/>
</dbReference>
<dbReference type="FunFam" id="3.90.550.10:FF:000122">
    <property type="entry name" value="Dolichol-phosphate mannosyltransferase subunit 1"/>
    <property type="match status" value="1"/>
</dbReference>
<feature type="domain" description="Glycosyltransferase 2-like" evidence="6">
    <location>
        <begin position="11"/>
        <end position="176"/>
    </location>
</feature>
<dbReference type="EC" id="2.4.1.83" evidence="2"/>
<evidence type="ECO:0000256" key="3">
    <source>
        <dbReference type="ARBA" id="ARBA00022676"/>
    </source>
</evidence>
<evidence type="ECO:0000259" key="6">
    <source>
        <dbReference type="Pfam" id="PF00535"/>
    </source>
</evidence>
<dbReference type="GO" id="GO:0004582">
    <property type="term" value="F:dolichyl-phosphate beta-D-mannosyltransferase activity"/>
    <property type="evidence" value="ECO:0007669"/>
    <property type="project" value="UniProtKB-EC"/>
</dbReference>
<sequence>MADKPSDSTLVIIPTYNELENLPRIVERVRAATPEVDILVVDDNSPDGTGDKADTLAAADEHVHVAHREEKSGLLGAYREGFEWALEREYKVICQMDADGSHAPEQLQDLLDAVDKGADLVIGSRYVPGGEAVNWPKERFYLSKLGNLYISIALGDEIADMTAGYRAFRREVLEAIDFDDLSRKGYIFQVQIADVVVQEGFDVREVPITFVDRELGESKLDASFAKDSLTEVTKWGWTRRSSQAKEMAYELKRLGKYELEQLGVQRIPGKITGAFSVAGDMVEEGSKLLAYELKRNSDEVDTRPLASLGRSLVGFVEEGARLAKYEVQRLVNNRH</sequence>
<evidence type="ECO:0000256" key="4">
    <source>
        <dbReference type="ARBA" id="ARBA00022679"/>
    </source>
</evidence>
<evidence type="ECO:0000256" key="5">
    <source>
        <dbReference type="ARBA" id="ARBA00050499"/>
    </source>
</evidence>
<protein>
    <recommendedName>
        <fullName evidence="2">dolichyl-phosphate beta-D-mannosyltransferase</fullName>
        <ecNumber evidence="2">2.4.1.83</ecNumber>
    </recommendedName>
</protein>
<reference evidence="7" key="1">
    <citation type="submission" date="2010-06" db="EMBL/GenBank/DDBJ databases">
        <authorList>
            <person name="Muzny D."/>
            <person name="Qin X."/>
            <person name="Buhay C."/>
            <person name="Dugan-Rocha S."/>
            <person name="Ding Y."/>
            <person name="Chen G."/>
            <person name="Hawes A."/>
            <person name="Holder M."/>
            <person name="Jhangiani S."/>
            <person name="Johnson A."/>
            <person name="Khan Z."/>
            <person name="Li Z."/>
            <person name="Liu W."/>
            <person name="Liu X."/>
            <person name="Perez L."/>
            <person name="Shen H."/>
            <person name="Wang Q."/>
            <person name="Watt J."/>
            <person name="Xi L."/>
            <person name="Xin Y."/>
            <person name="Zhou J."/>
            <person name="Deng J."/>
            <person name="Jiang H."/>
            <person name="Liu Y."/>
            <person name="Qu J."/>
            <person name="Song X.-Z."/>
            <person name="Zhang L."/>
            <person name="Villasana D."/>
            <person name="Johnson A."/>
            <person name="Liu J."/>
            <person name="Liyanage D."/>
            <person name="Lorensuhewa L."/>
            <person name="Robinson T."/>
            <person name="Song A."/>
            <person name="Song B.-B."/>
            <person name="Dinh H."/>
            <person name="Thornton R."/>
            <person name="Coyle M."/>
            <person name="Francisco L."/>
            <person name="Jackson L."/>
            <person name="Javaid M."/>
            <person name="Korchina V."/>
            <person name="Kovar C."/>
            <person name="Mata R."/>
            <person name="Mathew T."/>
            <person name="Ngo R."/>
            <person name="Nguyen L."/>
            <person name="Nguyen N."/>
            <person name="Okwuonu G."/>
            <person name="Ongeri F."/>
            <person name="Pham C."/>
            <person name="Simmons D."/>
            <person name="Wilczek-Boney K."/>
            <person name="Hale W."/>
            <person name="Jakkamsetti A."/>
            <person name="Pham P."/>
            <person name="Ruth R."/>
            <person name="San Lucas F."/>
            <person name="Warren J."/>
            <person name="Zhang J."/>
            <person name="Zhao Z."/>
            <person name="Zhou C."/>
            <person name="Zhu D."/>
            <person name="Lee S."/>
            <person name="Bess C."/>
            <person name="Blankenburg K."/>
            <person name="Forbes L."/>
            <person name="Fu Q."/>
            <person name="Gubbala S."/>
            <person name="Hirani K."/>
            <person name="Jayaseelan J.C."/>
            <person name="Lara F."/>
            <person name="Munidasa M."/>
            <person name="Palculict T."/>
            <person name="Patil S."/>
            <person name="Pu L.-L."/>
            <person name="Saada N."/>
            <person name="Tang L."/>
            <person name="Weissenberger G."/>
            <person name="Zhu Y."/>
            <person name="Hemphill L."/>
            <person name="Shang Y."/>
            <person name="Youmans B."/>
            <person name="Ayvaz T."/>
            <person name="Ross M."/>
            <person name="Santibanez J."/>
            <person name="Aqrawi P."/>
            <person name="Gross S."/>
            <person name="Joshi V."/>
            <person name="Fowler G."/>
            <person name="Nazareth L."/>
            <person name="Reid J."/>
            <person name="Worley K."/>
            <person name="Petrosino J."/>
            <person name="Highlander S."/>
            <person name="Gibbs R."/>
        </authorList>
    </citation>
    <scope>NUCLEOTIDE SEQUENCE [LARGE SCALE GENOMIC DNA]</scope>
    <source>
        <strain evidence="7">ATCC 33030</strain>
    </source>
</reference>
<comment type="similarity">
    <text evidence="1">Belongs to the glycosyltransferase 2 family.</text>
</comment>
<comment type="catalytic activity">
    <reaction evidence="5">
        <text>a di-trans,poly-cis-dolichyl phosphate + GDP-alpha-D-mannose = a di-trans,poly-cis-dolichyl beta-D-mannosyl phosphate + GDP</text>
        <dbReference type="Rhea" id="RHEA:21184"/>
        <dbReference type="Rhea" id="RHEA-COMP:19498"/>
        <dbReference type="Rhea" id="RHEA-COMP:19501"/>
        <dbReference type="ChEBI" id="CHEBI:57527"/>
        <dbReference type="ChEBI" id="CHEBI:57683"/>
        <dbReference type="ChEBI" id="CHEBI:58189"/>
        <dbReference type="ChEBI" id="CHEBI:58211"/>
        <dbReference type="EC" id="2.4.1.83"/>
    </reaction>
</comment>
<dbReference type="HOGENOM" id="CLU_033536_13_0_11"/>
<keyword evidence="3 7" id="KW-0328">Glycosyltransferase</keyword>
<dbReference type="GO" id="GO:0009247">
    <property type="term" value="P:glycolipid biosynthetic process"/>
    <property type="evidence" value="ECO:0007669"/>
    <property type="project" value="TreeGrafter"/>
</dbReference>
<dbReference type="STRING" id="585529.HMPREF0291_11635"/>
<organism evidence="7 8">
    <name type="scientific">Corynebacterium genitalium ATCC 33030</name>
    <dbReference type="NCBI Taxonomy" id="585529"/>
    <lineage>
        <taxon>Bacteria</taxon>
        <taxon>Bacillati</taxon>
        <taxon>Actinomycetota</taxon>
        <taxon>Actinomycetes</taxon>
        <taxon>Mycobacteriales</taxon>
        <taxon>Corynebacteriaceae</taxon>
        <taxon>Corynebacterium</taxon>
    </lineage>
</organism>
<accession>D7WCU7</accession>
<dbReference type="Proteomes" id="UP000004208">
    <property type="component" value="Unassembled WGS sequence"/>
</dbReference>
<dbReference type="RefSeq" id="WP_005290178.1">
    <property type="nucleotide sequence ID" value="NZ_CM000961.1"/>
</dbReference>
<keyword evidence="8" id="KW-1185">Reference proteome</keyword>
<name>D7WCU7_9CORY</name>
<evidence type="ECO:0000256" key="2">
    <source>
        <dbReference type="ARBA" id="ARBA00012704"/>
    </source>
</evidence>
<evidence type="ECO:0000313" key="7">
    <source>
        <dbReference type="EMBL" id="EFK53978.1"/>
    </source>
</evidence>
<dbReference type="CDD" id="cd06442">
    <property type="entry name" value="DPM1_like"/>
    <property type="match status" value="1"/>
</dbReference>
<dbReference type="EMBL" id="ACLJ02000003">
    <property type="protein sequence ID" value="EFK53978.1"/>
    <property type="molecule type" value="Genomic_DNA"/>
</dbReference>
<dbReference type="SUPFAM" id="SSF53448">
    <property type="entry name" value="Nucleotide-diphospho-sugar transferases"/>
    <property type="match status" value="1"/>
</dbReference>
<dbReference type="InterPro" id="IPR001173">
    <property type="entry name" value="Glyco_trans_2-like"/>
</dbReference>
<evidence type="ECO:0000256" key="1">
    <source>
        <dbReference type="ARBA" id="ARBA00006739"/>
    </source>
</evidence>
<dbReference type="InterPro" id="IPR039528">
    <property type="entry name" value="DPM1-like"/>
</dbReference>
<keyword evidence="4 7" id="KW-0808">Transferase</keyword>
<dbReference type="OrthoDB" id="9810303at2"/>
<dbReference type="Gene3D" id="3.90.550.10">
    <property type="entry name" value="Spore Coat Polysaccharide Biosynthesis Protein SpsA, Chain A"/>
    <property type="match status" value="1"/>
</dbReference>
<gene>
    <name evidence="7" type="ORF">HMPREF0291_11635</name>
</gene>
<dbReference type="AlphaFoldDB" id="D7WCU7"/>
<evidence type="ECO:0000313" key="8">
    <source>
        <dbReference type="Proteomes" id="UP000004208"/>
    </source>
</evidence>
<dbReference type="eggNOG" id="COG0463">
    <property type="taxonomic scope" value="Bacteria"/>
</dbReference>